<evidence type="ECO:0008006" key="3">
    <source>
        <dbReference type="Google" id="ProtNLM"/>
    </source>
</evidence>
<name>A0A919SEY8_9ACTN</name>
<dbReference type="AlphaFoldDB" id="A0A919SEY8"/>
<dbReference type="RefSeq" id="WP_246595357.1">
    <property type="nucleotide sequence ID" value="NZ_BAABEA010000052.1"/>
</dbReference>
<dbReference type="Pfam" id="PF13671">
    <property type="entry name" value="AAA_33"/>
    <property type="match status" value="1"/>
</dbReference>
<dbReference type="Gene3D" id="3.40.50.300">
    <property type="entry name" value="P-loop containing nucleotide triphosphate hydrolases"/>
    <property type="match status" value="1"/>
</dbReference>
<dbReference type="SUPFAM" id="SSF52540">
    <property type="entry name" value="P-loop containing nucleoside triphosphate hydrolases"/>
    <property type="match status" value="1"/>
</dbReference>
<dbReference type="EMBL" id="BOQL01000036">
    <property type="protein sequence ID" value="GIM71182.1"/>
    <property type="molecule type" value="Genomic_DNA"/>
</dbReference>
<comment type="caution">
    <text evidence="1">The sequence shown here is derived from an EMBL/GenBank/DDBJ whole genome shotgun (WGS) entry which is preliminary data.</text>
</comment>
<dbReference type="InterPro" id="IPR027417">
    <property type="entry name" value="P-loop_NTPase"/>
</dbReference>
<reference evidence="1" key="1">
    <citation type="submission" date="2021-03" db="EMBL/GenBank/DDBJ databases">
        <title>Whole genome shotgun sequence of Actinoplanes auranticolor NBRC 12245.</title>
        <authorList>
            <person name="Komaki H."/>
            <person name="Tamura T."/>
        </authorList>
    </citation>
    <scope>NUCLEOTIDE SEQUENCE</scope>
    <source>
        <strain evidence="1">NBRC 12245</strain>
    </source>
</reference>
<gene>
    <name evidence="1" type="ORF">Aau02nite_44710</name>
</gene>
<evidence type="ECO:0000313" key="1">
    <source>
        <dbReference type="EMBL" id="GIM71182.1"/>
    </source>
</evidence>
<accession>A0A919SEY8</accession>
<dbReference type="CDD" id="cd00009">
    <property type="entry name" value="AAA"/>
    <property type="match status" value="1"/>
</dbReference>
<evidence type="ECO:0000313" key="2">
    <source>
        <dbReference type="Proteomes" id="UP000681340"/>
    </source>
</evidence>
<organism evidence="1 2">
    <name type="scientific">Actinoplanes auranticolor</name>
    <dbReference type="NCBI Taxonomy" id="47988"/>
    <lineage>
        <taxon>Bacteria</taxon>
        <taxon>Bacillati</taxon>
        <taxon>Actinomycetota</taxon>
        <taxon>Actinomycetes</taxon>
        <taxon>Micromonosporales</taxon>
        <taxon>Micromonosporaceae</taxon>
        <taxon>Actinoplanes</taxon>
    </lineage>
</organism>
<protein>
    <recommendedName>
        <fullName evidence="3">Kinase</fullName>
    </recommendedName>
</protein>
<keyword evidence="2" id="KW-1185">Reference proteome</keyword>
<dbReference type="Proteomes" id="UP000681340">
    <property type="component" value="Unassembled WGS sequence"/>
</dbReference>
<sequence length="175" mass="18466">MSEPAGPVLLVVSGPPGSGKTTLAHALARELGCPAICRDEIREGVVRAGTPDPGMLHTLATFFDVLTLLVRAGVTTVAEAAFQDRLWQPGLAPLNGPARIRVVRCAVPPSTARTRIADRLRTTANRVAHDDAGLLRRMDAGEATWEPISLPVPTLTVDTADGYSPGLREIVAFAS</sequence>
<proteinExistence type="predicted"/>